<comment type="caution">
    <text evidence="1">The sequence shown here is derived from an EMBL/GenBank/DDBJ whole genome shotgun (WGS) entry which is preliminary data.</text>
</comment>
<name>A0A1J4MBH1_9CRYT</name>
<dbReference type="Proteomes" id="UP000186804">
    <property type="component" value="Unassembled WGS sequence"/>
</dbReference>
<dbReference type="GeneID" id="92367455"/>
<organism evidence="1 2">
    <name type="scientific">Cryptosporidium andersoni</name>
    <dbReference type="NCBI Taxonomy" id="117008"/>
    <lineage>
        <taxon>Eukaryota</taxon>
        <taxon>Sar</taxon>
        <taxon>Alveolata</taxon>
        <taxon>Apicomplexa</taxon>
        <taxon>Conoidasida</taxon>
        <taxon>Coccidia</taxon>
        <taxon>Eucoccidiorida</taxon>
        <taxon>Eimeriorina</taxon>
        <taxon>Cryptosporidiidae</taxon>
        <taxon>Cryptosporidium</taxon>
    </lineage>
</organism>
<protein>
    <submittedName>
        <fullName evidence="1">Uncharacterized protein</fullName>
    </submittedName>
</protein>
<sequence length="1184" mass="137573">MTGPARRQYLEYMTLYNFLYSDGDIQILPEDLLESKEYHYFRLALQSPLFLIYTSKNTEISPLLSSSMLEFLSNLDSERSKTYSESPHVHTAFKSIFDEFVLKPIQIGNIDLNTIVNMVQSNGNKNEDFINWDISHIFSWISLQVNEIPQEYIDQTSEITNLIENYTRLALSIDYSIWDMMAADFLSCKNKHPTNTSMNLPDTVIKIESLFFITMDPYCCLPSIMSLVLTLTVSSNLKFLKLVLNMIFQFLGQMLEKISPDLAELAFAISMIRMLVKLSRLIQTQCQEILQQMKNNISEVQTIPAIYIDRLLFNSFLSTEELLLAIRNNPKFTSSIIASIPSLELIVTILNYPLSNLELAKKLILPLLIYTITYNIGVTGSLNLQTLDSFKDILKPDQSSSDYWLEIVLYICIWSNGESNIDKFESKSTYELLIYKIFSLFSGQQSTSWLISSSVANVLQYSLVTLLEDNQSKFLEAIPIIFKYSNSIDINYMEKLSFFQEMFTPNQVNINYDNPGIRTLIQDFFWLSPQAIPVILQHSKLQPDQTYIVLWSLAQSLTNLQQKFSNPSFQAHQLSNIKITKNLDYIILTILDFIVDILKKNKNNPNIFGNSDNHKLGDQKDFNYIYNYFEMFKAYVYARSIDFSSCSKQEQIIALSNLHGKIAWRRIMEWIRSWKLNKNNLSTYILNSRHWQILFSELMAIVVPEALLVPSIPKLNISTYKHLSSYDLSNYSNYIETFLEISINSKSFKNHPLYKLEPKSNQIQMQEFNKLEKLTLEWLTLYYLEPLLATYSVLKILNNKEISSKSENFEELYYNLCLNPIKLLSIISKYLSIFNDCRNNLLLLEHYVVIICNIAVVILYTHEVYKHRIQTNNSNLENNNQSIEYQVLCQIWWLLQDIEIQLEPNSDKYQIKTKNKYSKFVETQLGSFISSTIGRYSNVIINLIEFGLMYSLQNEESKTDIFKALNNLEWLVKIISRNIPQTMKEQIVLPRIANKLDKALTTQNISRQWNKYSIEQVKCNNISYNKFNYNQGLLSLDHQNNIKRSNLFPIENEIIHCVFLLLWVCHLILEIPQDNSITLAIKINSKPTFLPVAERLVVRILCITQDIITSKSENKELNLLISNFSIFLDYSSPVIISTCKSFQQLQKPLMESLDALQLIIQNSIHLRESHLSNVINSIMSSLEN</sequence>
<proteinExistence type="predicted"/>
<accession>A0A1J4MBH1</accession>
<dbReference type="VEuPathDB" id="CryptoDB:cand_032710"/>
<dbReference type="AlphaFoldDB" id="A0A1J4MBH1"/>
<evidence type="ECO:0000313" key="2">
    <source>
        <dbReference type="Proteomes" id="UP000186804"/>
    </source>
</evidence>
<gene>
    <name evidence="1" type="ORF">cand_032710</name>
</gene>
<keyword evidence="2" id="KW-1185">Reference proteome</keyword>
<dbReference type="EMBL" id="LRBS01000121">
    <property type="protein sequence ID" value="OII71558.1"/>
    <property type="molecule type" value="Genomic_DNA"/>
</dbReference>
<dbReference type="OrthoDB" id="1740265at2759"/>
<evidence type="ECO:0000313" key="1">
    <source>
        <dbReference type="EMBL" id="OII71558.1"/>
    </source>
</evidence>
<reference evidence="1 2" key="1">
    <citation type="submission" date="2016-10" db="EMBL/GenBank/DDBJ databases">
        <title>Reductive evolution of mitochondrial metabolism and differential evolution of invasion-related proteins in Cryptosporidium.</title>
        <authorList>
            <person name="Liu S."/>
            <person name="Roellig D.M."/>
            <person name="Guo Y."/>
            <person name="Li N."/>
            <person name="Frace M.A."/>
            <person name="Tang K."/>
            <person name="Zhang L."/>
            <person name="Feng Y."/>
            <person name="Xiao L."/>
        </authorList>
    </citation>
    <scope>NUCLEOTIDE SEQUENCE [LARGE SCALE GENOMIC DNA]</scope>
    <source>
        <strain evidence="1">30847</strain>
    </source>
</reference>
<dbReference type="RefSeq" id="XP_067066748.1">
    <property type="nucleotide sequence ID" value="XM_067213497.1"/>
</dbReference>